<dbReference type="Proteomes" id="UP001159405">
    <property type="component" value="Unassembled WGS sequence"/>
</dbReference>
<feature type="transmembrane region" description="Helical" evidence="6">
    <location>
        <begin position="103"/>
        <end position="125"/>
    </location>
</feature>
<gene>
    <name evidence="8" type="ORF">PLOB_00043842</name>
</gene>
<evidence type="ECO:0000256" key="4">
    <source>
        <dbReference type="ARBA" id="ARBA00022989"/>
    </source>
</evidence>
<organism evidence="8 9">
    <name type="scientific">Porites lobata</name>
    <dbReference type="NCBI Taxonomy" id="104759"/>
    <lineage>
        <taxon>Eukaryota</taxon>
        <taxon>Metazoa</taxon>
        <taxon>Cnidaria</taxon>
        <taxon>Anthozoa</taxon>
        <taxon>Hexacorallia</taxon>
        <taxon>Scleractinia</taxon>
        <taxon>Fungiina</taxon>
        <taxon>Poritidae</taxon>
        <taxon>Porites</taxon>
    </lineage>
</organism>
<feature type="transmembrane region" description="Helical" evidence="6">
    <location>
        <begin position="28"/>
        <end position="48"/>
    </location>
</feature>
<feature type="domain" description="G-protein coupled receptors family 1 profile" evidence="7">
    <location>
        <begin position="40"/>
        <end position="273"/>
    </location>
</feature>
<reference evidence="8 9" key="1">
    <citation type="submission" date="2022-05" db="EMBL/GenBank/DDBJ databases">
        <authorList>
            <consortium name="Genoscope - CEA"/>
            <person name="William W."/>
        </authorList>
    </citation>
    <scope>NUCLEOTIDE SEQUENCE [LARGE SCALE GENOMIC DNA]</scope>
</reference>
<accession>A0ABN8PI43</accession>
<evidence type="ECO:0000259" key="7">
    <source>
        <dbReference type="PROSITE" id="PS50262"/>
    </source>
</evidence>
<evidence type="ECO:0000256" key="2">
    <source>
        <dbReference type="ARBA" id="ARBA00022475"/>
    </source>
</evidence>
<dbReference type="EMBL" id="CALNXK010000073">
    <property type="protein sequence ID" value="CAH3144183.1"/>
    <property type="molecule type" value="Genomic_DNA"/>
</dbReference>
<keyword evidence="9" id="KW-1185">Reference proteome</keyword>
<feature type="transmembrane region" description="Helical" evidence="6">
    <location>
        <begin position="146"/>
        <end position="163"/>
    </location>
</feature>
<feature type="non-terminal residue" evidence="8">
    <location>
        <position position="1"/>
    </location>
</feature>
<keyword evidence="5 6" id="KW-0472">Membrane</keyword>
<feature type="transmembrane region" description="Helical" evidence="6">
    <location>
        <begin position="215"/>
        <end position="237"/>
    </location>
</feature>
<evidence type="ECO:0000256" key="5">
    <source>
        <dbReference type="ARBA" id="ARBA00023136"/>
    </source>
</evidence>
<feature type="transmembrane region" description="Helical" evidence="6">
    <location>
        <begin position="169"/>
        <end position="194"/>
    </location>
</feature>
<dbReference type="PRINTS" id="PR00237">
    <property type="entry name" value="GPCRRHODOPSN"/>
</dbReference>
<keyword evidence="4 6" id="KW-1133">Transmembrane helix</keyword>
<dbReference type="Gene3D" id="1.20.1070.10">
    <property type="entry name" value="Rhodopsin 7-helix transmembrane proteins"/>
    <property type="match status" value="1"/>
</dbReference>
<dbReference type="InterPro" id="IPR017452">
    <property type="entry name" value="GPCR_Rhodpsn_7TM"/>
</dbReference>
<comment type="subcellular location">
    <subcellularLocation>
        <location evidence="1">Cell membrane</location>
        <topology evidence="1">Multi-pass membrane protein</topology>
    </subcellularLocation>
</comment>
<dbReference type="InterPro" id="IPR000276">
    <property type="entry name" value="GPCR_Rhodpsn"/>
</dbReference>
<evidence type="ECO:0000313" key="8">
    <source>
        <dbReference type="EMBL" id="CAH3144183.1"/>
    </source>
</evidence>
<name>A0ABN8PI43_9CNID</name>
<comment type="caution">
    <text evidence="8">The sequence shown here is derived from an EMBL/GenBank/DDBJ whole genome shotgun (WGS) entry which is preliminary data.</text>
</comment>
<feature type="transmembrane region" description="Helical" evidence="6">
    <location>
        <begin position="60"/>
        <end position="83"/>
    </location>
</feature>
<evidence type="ECO:0000313" key="9">
    <source>
        <dbReference type="Proteomes" id="UP001159405"/>
    </source>
</evidence>
<evidence type="ECO:0000256" key="6">
    <source>
        <dbReference type="SAM" id="Phobius"/>
    </source>
</evidence>
<dbReference type="Pfam" id="PF00001">
    <property type="entry name" value="7tm_1"/>
    <property type="match status" value="1"/>
</dbReference>
<dbReference type="PROSITE" id="PS50262">
    <property type="entry name" value="G_PROTEIN_RECEP_F1_2"/>
    <property type="match status" value="1"/>
</dbReference>
<keyword evidence="2" id="KW-1003">Cell membrane</keyword>
<proteinExistence type="predicted"/>
<dbReference type="SUPFAM" id="SSF81321">
    <property type="entry name" value="Family A G protein-coupled receptor-like"/>
    <property type="match status" value="1"/>
</dbReference>
<keyword evidence="3 6" id="KW-0812">Transmembrane</keyword>
<dbReference type="CDD" id="cd00637">
    <property type="entry name" value="7tm_classA_rhodopsin-like"/>
    <property type="match status" value="1"/>
</dbReference>
<evidence type="ECO:0000256" key="1">
    <source>
        <dbReference type="ARBA" id="ARBA00004651"/>
    </source>
</evidence>
<dbReference type="PANTHER" id="PTHR22750">
    <property type="entry name" value="G-PROTEIN COUPLED RECEPTOR"/>
    <property type="match status" value="1"/>
</dbReference>
<sequence>LSNSCFHLPDAEFDKIEQRRTSNLLTGIINAVLSPFAVTANFFIVFLILRKYSLQTPSNLLLTCLAISDLLVGLIVQPSFVIFGILENTYGFVPCVVRMIYRMGFFICYGVSFMTLCAISCERLLTLLYSFRFQEFVRRERVSKTAVFIWLVNLLFTCLQWAYNHIFVGFHLCLWLASLVIAVLAQCKILLISLRHQRQIKRHNPGTSSPRQMQIKLAINLTSIVAIYFALNLPVLIVTKVHQIISGYIENYNYYSWAETAAFLNSSVNPLVCTWRVKAIRKTI</sequence>
<evidence type="ECO:0000256" key="3">
    <source>
        <dbReference type="ARBA" id="ARBA00022692"/>
    </source>
</evidence>
<protein>
    <recommendedName>
        <fullName evidence="7">G-protein coupled receptors family 1 profile domain-containing protein</fullName>
    </recommendedName>
</protein>